<name>A0A7Z0BMI1_9ACTN</name>
<dbReference type="RefSeq" id="WP_237683413.1">
    <property type="nucleotide sequence ID" value="NZ_JACCHL010000001.1"/>
</dbReference>
<accession>A0A7Z0BMI1</accession>
<comment type="caution">
    <text evidence="2">The sequence shown here is derived from an EMBL/GenBank/DDBJ whole genome shotgun (WGS) entry which is preliminary data.</text>
</comment>
<organism evidence="2 3">
    <name type="scientific">Nocardiopsis sinuspersici</name>
    <dbReference type="NCBI Taxonomy" id="501010"/>
    <lineage>
        <taxon>Bacteria</taxon>
        <taxon>Bacillati</taxon>
        <taxon>Actinomycetota</taxon>
        <taxon>Actinomycetes</taxon>
        <taxon>Streptosporangiales</taxon>
        <taxon>Nocardiopsidaceae</taxon>
        <taxon>Nocardiopsis</taxon>
    </lineage>
</organism>
<dbReference type="Proteomes" id="UP000584931">
    <property type="component" value="Unassembled WGS sequence"/>
</dbReference>
<gene>
    <name evidence="2" type="ORF">HNR06_004073</name>
</gene>
<dbReference type="AlphaFoldDB" id="A0A7Z0BMI1"/>
<dbReference type="EMBL" id="JACCHL010000001">
    <property type="protein sequence ID" value="NYH54484.1"/>
    <property type="molecule type" value="Genomic_DNA"/>
</dbReference>
<evidence type="ECO:0000256" key="1">
    <source>
        <dbReference type="SAM" id="MobiDB-lite"/>
    </source>
</evidence>
<protein>
    <submittedName>
        <fullName evidence="2">Antitoxin component YwqK of YwqJK toxin-antitoxin module</fullName>
    </submittedName>
</protein>
<reference evidence="2 3" key="1">
    <citation type="submission" date="2020-07" db="EMBL/GenBank/DDBJ databases">
        <title>Sequencing the genomes of 1000 actinobacteria strains.</title>
        <authorList>
            <person name="Klenk H.-P."/>
        </authorList>
    </citation>
    <scope>NUCLEOTIDE SEQUENCE [LARGE SCALE GENOMIC DNA]</scope>
    <source>
        <strain evidence="2 3">DSM 45278</strain>
    </source>
</reference>
<sequence length="289" mass="31971">MRRVDDEELDHLEETTAVLHGEGFTGQVVEADETEVTARTFVNGVASGPDLSWNGRGQLVSLGNLATGGLPVGPSHHWDAQGHLVFEYVNDVSGNHRLSRRWDASGRLVSEERHEAQFGGFDPATGERVFLPWQRIRLAPDMRPPEHGGFLPAVGLDALTVSDVEGLGRRVLLKGTPYTGEAVTRDRRGRAQMHTFVEGVEDGPTLTWAPSGKLVIQGITQHPHGPVGPWHQWDEQGRLLREIVHDALGNRVIVRELDRSGNITREERRPPTRLARDPETGAEHPAPWL</sequence>
<feature type="region of interest" description="Disordered" evidence="1">
    <location>
        <begin position="263"/>
        <end position="289"/>
    </location>
</feature>
<proteinExistence type="predicted"/>
<feature type="compositionally biased region" description="Basic and acidic residues" evidence="1">
    <location>
        <begin position="263"/>
        <end position="282"/>
    </location>
</feature>
<evidence type="ECO:0000313" key="3">
    <source>
        <dbReference type="Proteomes" id="UP000584931"/>
    </source>
</evidence>
<evidence type="ECO:0000313" key="2">
    <source>
        <dbReference type="EMBL" id="NYH54484.1"/>
    </source>
</evidence>